<comment type="caution">
    <text evidence="2">The sequence shown here is derived from an EMBL/GenBank/DDBJ whole genome shotgun (WGS) entry which is preliminary data.</text>
</comment>
<protein>
    <submittedName>
        <fullName evidence="2">Uncharacterized protein</fullName>
    </submittedName>
</protein>
<feature type="compositionally biased region" description="Polar residues" evidence="1">
    <location>
        <begin position="57"/>
        <end position="68"/>
    </location>
</feature>
<evidence type="ECO:0000313" key="2">
    <source>
        <dbReference type="EMBL" id="KKM83758.1"/>
    </source>
</evidence>
<feature type="region of interest" description="Disordered" evidence="1">
    <location>
        <begin position="45"/>
        <end position="68"/>
    </location>
</feature>
<dbReference type="AlphaFoldDB" id="A0A0F9KPD9"/>
<proteinExistence type="predicted"/>
<dbReference type="EMBL" id="LAZR01007667">
    <property type="protein sequence ID" value="KKM83758.1"/>
    <property type="molecule type" value="Genomic_DNA"/>
</dbReference>
<reference evidence="2" key="1">
    <citation type="journal article" date="2015" name="Nature">
        <title>Complex archaea that bridge the gap between prokaryotes and eukaryotes.</title>
        <authorList>
            <person name="Spang A."/>
            <person name="Saw J.H."/>
            <person name="Jorgensen S.L."/>
            <person name="Zaremba-Niedzwiedzka K."/>
            <person name="Martijn J."/>
            <person name="Lind A.E."/>
            <person name="van Eijk R."/>
            <person name="Schleper C."/>
            <person name="Guy L."/>
            <person name="Ettema T.J."/>
        </authorList>
    </citation>
    <scope>NUCLEOTIDE SEQUENCE</scope>
</reference>
<sequence>MDREAELTKAIKSIESGLAQYYSATSSSLEYVLEPVRAAVELVMGYEEEDRNPPEPASSTPPEIDPTQSLAERVRGKMQESNGN</sequence>
<organism evidence="2">
    <name type="scientific">marine sediment metagenome</name>
    <dbReference type="NCBI Taxonomy" id="412755"/>
    <lineage>
        <taxon>unclassified sequences</taxon>
        <taxon>metagenomes</taxon>
        <taxon>ecological metagenomes</taxon>
    </lineage>
</organism>
<gene>
    <name evidence="2" type="ORF">LCGC14_1306030</name>
</gene>
<accession>A0A0F9KPD9</accession>
<evidence type="ECO:0000256" key="1">
    <source>
        <dbReference type="SAM" id="MobiDB-lite"/>
    </source>
</evidence>
<name>A0A0F9KPD9_9ZZZZ</name>